<evidence type="ECO:0000313" key="1">
    <source>
        <dbReference type="EMBL" id="SQI63719.1"/>
    </source>
</evidence>
<proteinExistence type="predicted"/>
<accession>A0A2X4WL92</accession>
<dbReference type="EMBL" id="LS483476">
    <property type="protein sequence ID" value="SQI63719.1"/>
    <property type="molecule type" value="Genomic_DNA"/>
</dbReference>
<name>A0A2X4WL92_LEDLE</name>
<reference evidence="1 2" key="1">
    <citation type="submission" date="2018-06" db="EMBL/GenBank/DDBJ databases">
        <authorList>
            <consortium name="Pathogen Informatics"/>
            <person name="Doyle S."/>
        </authorList>
    </citation>
    <scope>NUCLEOTIDE SEQUENCE [LARGE SCALE GENOMIC DNA]</scope>
    <source>
        <strain evidence="1 2">NCTC4824</strain>
    </source>
</reference>
<dbReference type="Proteomes" id="UP000249134">
    <property type="component" value="Chromosome 1"/>
</dbReference>
<dbReference type="AlphaFoldDB" id="A0A2X4WL92"/>
<dbReference type="RefSeq" id="WP_082788778.1">
    <property type="nucleotide sequence ID" value="NZ_CBCSGM010000005.1"/>
</dbReference>
<organism evidence="1 2">
    <name type="scientific">Lederbergia lenta</name>
    <name type="common">Bacillus lentus</name>
    <dbReference type="NCBI Taxonomy" id="1467"/>
    <lineage>
        <taxon>Bacteria</taxon>
        <taxon>Bacillati</taxon>
        <taxon>Bacillota</taxon>
        <taxon>Bacilli</taxon>
        <taxon>Bacillales</taxon>
        <taxon>Bacillaceae</taxon>
        <taxon>Lederbergia</taxon>
    </lineage>
</organism>
<dbReference type="NCBIfam" id="TIGR04129">
    <property type="entry name" value="CxxH_BA5709"/>
    <property type="match status" value="1"/>
</dbReference>
<sequence length="57" mass="6411">MIFCCKEHVELALDIMVDEHELAPILEEVKREIELSTPCEYCSNPAAYIVANKNSGT</sequence>
<protein>
    <submittedName>
        <fullName evidence="1">CxxH/CxxC protein, BA_5709 family</fullName>
    </submittedName>
</protein>
<keyword evidence="2" id="KW-1185">Reference proteome</keyword>
<dbReference type="KEGG" id="blen:NCTC4824_04252"/>
<evidence type="ECO:0000313" key="2">
    <source>
        <dbReference type="Proteomes" id="UP000249134"/>
    </source>
</evidence>
<dbReference type="InterPro" id="IPR025626">
    <property type="entry name" value="YyzF"/>
</dbReference>
<dbReference type="Pfam" id="PF14116">
    <property type="entry name" value="YyzF"/>
    <property type="match status" value="1"/>
</dbReference>
<dbReference type="STRING" id="1348624.GCA_001591545_03282"/>
<gene>
    <name evidence="1" type="ORF">NCTC4824_04252</name>
</gene>